<feature type="binding site" evidence="7 9">
    <location>
        <begin position="47"/>
        <end position="48"/>
    </location>
    <ligand>
        <name>3-methyl-2-oxobutanoate</name>
        <dbReference type="ChEBI" id="CHEBI:11851"/>
    </ligand>
</feature>
<feature type="active site" description="Proton acceptor" evidence="7 8">
    <location>
        <position position="185"/>
    </location>
</feature>
<dbReference type="InterPro" id="IPR015813">
    <property type="entry name" value="Pyrv/PenolPyrv_kinase-like_dom"/>
</dbReference>
<dbReference type="PANTHER" id="PTHR20881">
    <property type="entry name" value="3-METHYL-2-OXOBUTANOATE HYDROXYMETHYLTRANSFERASE"/>
    <property type="match status" value="1"/>
</dbReference>
<dbReference type="FunFam" id="3.20.20.60:FF:000003">
    <property type="entry name" value="3-methyl-2-oxobutanoate hydroxymethyltransferase"/>
    <property type="match status" value="1"/>
</dbReference>
<dbReference type="NCBIfam" id="NF001452">
    <property type="entry name" value="PRK00311.1"/>
    <property type="match status" value="1"/>
</dbReference>
<dbReference type="Proteomes" id="UP000741360">
    <property type="component" value="Unassembled WGS sequence"/>
</dbReference>
<dbReference type="HAMAP" id="MF_00156">
    <property type="entry name" value="PanB"/>
    <property type="match status" value="1"/>
</dbReference>
<feature type="binding site" evidence="7 9">
    <location>
        <position position="86"/>
    </location>
    <ligand>
        <name>3-methyl-2-oxobutanoate</name>
        <dbReference type="ChEBI" id="CHEBI:11851"/>
    </ligand>
</feature>
<name>A0A932M265_UNCTE</name>
<keyword evidence="4 7" id="KW-0566">Pantothenate biosynthesis</keyword>
<dbReference type="PANTHER" id="PTHR20881:SF0">
    <property type="entry name" value="3-METHYL-2-OXOBUTANOATE HYDROXYMETHYLTRANSFERASE"/>
    <property type="match status" value="1"/>
</dbReference>
<keyword evidence="7" id="KW-0963">Cytoplasm</keyword>
<dbReference type="PIRSF" id="PIRSF000388">
    <property type="entry name" value="Pantoate_hydroxy_MeTrfase"/>
    <property type="match status" value="1"/>
</dbReference>
<evidence type="ECO:0000256" key="8">
    <source>
        <dbReference type="PIRSR" id="PIRSR000388-1"/>
    </source>
</evidence>
<dbReference type="Gene3D" id="3.20.20.60">
    <property type="entry name" value="Phosphoenolpyruvate-binding domains"/>
    <property type="match status" value="1"/>
</dbReference>
<evidence type="ECO:0000256" key="4">
    <source>
        <dbReference type="ARBA" id="ARBA00022655"/>
    </source>
</evidence>
<evidence type="ECO:0000256" key="9">
    <source>
        <dbReference type="PIRSR" id="PIRSR000388-2"/>
    </source>
</evidence>
<dbReference type="GO" id="GO:0003864">
    <property type="term" value="F:3-methyl-2-oxobutanoate hydroxymethyltransferase activity"/>
    <property type="evidence" value="ECO:0007669"/>
    <property type="project" value="UniProtKB-UniRule"/>
</dbReference>
<dbReference type="InterPro" id="IPR040442">
    <property type="entry name" value="Pyrv_kinase-like_dom_sf"/>
</dbReference>
<comment type="catalytic activity">
    <reaction evidence="7">
        <text>(6R)-5,10-methylene-5,6,7,8-tetrahydrofolate + 3-methyl-2-oxobutanoate + H2O = 2-dehydropantoate + (6S)-5,6,7,8-tetrahydrofolate</text>
        <dbReference type="Rhea" id="RHEA:11824"/>
        <dbReference type="ChEBI" id="CHEBI:11561"/>
        <dbReference type="ChEBI" id="CHEBI:11851"/>
        <dbReference type="ChEBI" id="CHEBI:15377"/>
        <dbReference type="ChEBI" id="CHEBI:15636"/>
        <dbReference type="ChEBI" id="CHEBI:57453"/>
        <dbReference type="EC" id="2.1.2.11"/>
    </reaction>
</comment>
<dbReference type="GO" id="GO:0005737">
    <property type="term" value="C:cytoplasm"/>
    <property type="evidence" value="ECO:0007669"/>
    <property type="project" value="UniProtKB-SubCell"/>
</dbReference>
<accession>A0A932M265</accession>
<comment type="subcellular location">
    <subcellularLocation>
        <location evidence="7">Cytoplasm</location>
    </subcellularLocation>
</comment>
<comment type="function">
    <text evidence="6 7">Catalyzes the reversible reaction in which hydroxymethyl group from 5,10-methylenetetrahydrofolate is transferred onto alpha-ketoisovalerate to form ketopantoate.</text>
</comment>
<dbReference type="SUPFAM" id="SSF51621">
    <property type="entry name" value="Phosphoenolpyruvate/pyruvate domain"/>
    <property type="match status" value="1"/>
</dbReference>
<dbReference type="Pfam" id="PF02548">
    <property type="entry name" value="Pantoate_transf"/>
    <property type="match status" value="1"/>
</dbReference>
<keyword evidence="5 7" id="KW-0808">Transferase</keyword>
<dbReference type="InterPro" id="IPR003700">
    <property type="entry name" value="Pantoate_hydroxy_MeTrfase"/>
</dbReference>
<dbReference type="NCBIfam" id="TIGR00222">
    <property type="entry name" value="panB"/>
    <property type="match status" value="1"/>
</dbReference>
<evidence type="ECO:0000256" key="7">
    <source>
        <dbReference type="HAMAP-Rule" id="MF_00156"/>
    </source>
</evidence>
<evidence type="ECO:0000313" key="11">
    <source>
        <dbReference type="EMBL" id="MBI3015581.1"/>
    </source>
</evidence>
<dbReference type="EMBL" id="JACPSX010000213">
    <property type="protein sequence ID" value="MBI3015581.1"/>
    <property type="molecule type" value="Genomic_DNA"/>
</dbReference>
<feature type="binding site" evidence="7 10">
    <location>
        <position position="118"/>
    </location>
    <ligand>
        <name>Mg(2+)</name>
        <dbReference type="ChEBI" id="CHEBI:18420"/>
    </ligand>
</feature>
<dbReference type="GO" id="GO:0015940">
    <property type="term" value="P:pantothenate biosynthetic process"/>
    <property type="evidence" value="ECO:0007669"/>
    <property type="project" value="UniProtKB-UniRule"/>
</dbReference>
<evidence type="ECO:0000256" key="5">
    <source>
        <dbReference type="ARBA" id="ARBA00022679"/>
    </source>
</evidence>
<feature type="binding site" evidence="7 10">
    <location>
        <position position="86"/>
    </location>
    <ligand>
        <name>Mg(2+)</name>
        <dbReference type="ChEBI" id="CHEBI:18420"/>
    </ligand>
</feature>
<comment type="cofactor">
    <cofactor evidence="7 10">
        <name>Mg(2+)</name>
        <dbReference type="ChEBI" id="CHEBI:18420"/>
    </cofactor>
    <text evidence="7 10">Binds 1 Mg(2+) ion per subunit.</text>
</comment>
<proteinExistence type="inferred from homology"/>
<dbReference type="AlphaFoldDB" id="A0A932M265"/>
<evidence type="ECO:0000256" key="3">
    <source>
        <dbReference type="ARBA" id="ARBA00011424"/>
    </source>
</evidence>
<comment type="caution">
    <text evidence="11">The sequence shown here is derived from an EMBL/GenBank/DDBJ whole genome shotgun (WGS) entry which is preliminary data.</text>
</comment>
<evidence type="ECO:0000313" key="12">
    <source>
        <dbReference type="Proteomes" id="UP000741360"/>
    </source>
</evidence>
<keyword evidence="7 10" id="KW-0460">Magnesium</keyword>
<evidence type="ECO:0000256" key="1">
    <source>
        <dbReference type="ARBA" id="ARBA00005033"/>
    </source>
</evidence>
<dbReference type="GO" id="GO:0000287">
    <property type="term" value="F:magnesium ion binding"/>
    <property type="evidence" value="ECO:0007669"/>
    <property type="project" value="TreeGrafter"/>
</dbReference>
<comment type="pathway">
    <text evidence="1 7">Cofactor biosynthesis; (R)-pantothenate biosynthesis; (R)-pantoate from 3-methyl-2-oxobutanoate: step 1/2.</text>
</comment>
<evidence type="ECO:0000256" key="6">
    <source>
        <dbReference type="ARBA" id="ARBA00056497"/>
    </source>
</evidence>
<evidence type="ECO:0000256" key="10">
    <source>
        <dbReference type="PIRSR" id="PIRSR000388-3"/>
    </source>
</evidence>
<protein>
    <recommendedName>
        <fullName evidence="7">3-methyl-2-oxobutanoate hydroxymethyltransferase</fullName>
        <ecNumber evidence="7">2.1.2.11</ecNumber>
    </recommendedName>
    <alternativeName>
        <fullName evidence="7">Ketopantoate hydroxymethyltransferase</fullName>
        <shortName evidence="7">KPHMT</shortName>
    </alternativeName>
</protein>
<comment type="subunit">
    <text evidence="3 7">Homodecamer; pentamer of dimers.</text>
</comment>
<dbReference type="CDD" id="cd06557">
    <property type="entry name" value="KPHMT-like"/>
    <property type="match status" value="1"/>
</dbReference>
<evidence type="ECO:0000256" key="2">
    <source>
        <dbReference type="ARBA" id="ARBA00008676"/>
    </source>
</evidence>
<reference evidence="11" key="1">
    <citation type="submission" date="2020-07" db="EMBL/GenBank/DDBJ databases">
        <title>Huge and variable diversity of episymbiotic CPR bacteria and DPANN archaea in groundwater ecosystems.</title>
        <authorList>
            <person name="He C.Y."/>
            <person name="Keren R."/>
            <person name="Whittaker M."/>
            <person name="Farag I.F."/>
            <person name="Doudna J."/>
            <person name="Cate J.H.D."/>
            <person name="Banfield J.F."/>
        </authorList>
    </citation>
    <scope>NUCLEOTIDE SEQUENCE</scope>
    <source>
        <strain evidence="11">NC_groundwater_717_Ag_S-0.2um_59_8</strain>
    </source>
</reference>
<feature type="binding site" evidence="7 9">
    <location>
        <position position="116"/>
    </location>
    <ligand>
        <name>3-methyl-2-oxobutanoate</name>
        <dbReference type="ChEBI" id="CHEBI:11851"/>
    </ligand>
</feature>
<dbReference type="EC" id="2.1.2.11" evidence="7"/>
<feature type="binding site" evidence="7 10">
    <location>
        <position position="47"/>
    </location>
    <ligand>
        <name>Mg(2+)</name>
        <dbReference type="ChEBI" id="CHEBI:18420"/>
    </ligand>
</feature>
<gene>
    <name evidence="7 11" type="primary">panB</name>
    <name evidence="11" type="ORF">HYY65_11115</name>
</gene>
<organism evidence="11 12">
    <name type="scientific">Tectimicrobiota bacterium</name>
    <dbReference type="NCBI Taxonomy" id="2528274"/>
    <lineage>
        <taxon>Bacteria</taxon>
        <taxon>Pseudomonadati</taxon>
        <taxon>Nitrospinota/Tectimicrobiota group</taxon>
        <taxon>Candidatus Tectimicrobiota</taxon>
    </lineage>
</organism>
<comment type="similarity">
    <text evidence="2 7">Belongs to the PanB family.</text>
</comment>
<sequence>MSRKKVTVSTVQQKKEAGKKIVVLTAYDVSFARILDQGGVDVLLVGDSLGMVVLGYPTTLPVTLEDMIRHTAAVARSGCAALVVADMPFLTYQISVAEAVRNAGRLIQEGGAEAVKLEGGERVQEQIHAMVEAGIPVMGHIGLTPQSIHSFGGYKIQGRGTEAEERLLKDARCVEEAGAFSLVLEGIPSPLAARITEHLRIPTIGIGAGPHCDGQVLVCYDLLGLYGKLVPKFVKRYVNLEEIILEAVNRYREEVEGGVFPGGEHSFQ</sequence>
<keyword evidence="7 10" id="KW-0479">Metal-binding</keyword>